<dbReference type="EMBL" id="QZWG01000020">
    <property type="protein sequence ID" value="RZB42528.1"/>
    <property type="molecule type" value="Genomic_DNA"/>
</dbReference>
<accession>A0A445F115</accession>
<proteinExistence type="predicted"/>
<evidence type="ECO:0000313" key="3">
    <source>
        <dbReference type="Proteomes" id="UP000289340"/>
    </source>
</evidence>
<comment type="caution">
    <text evidence="2">The sequence shown here is derived from an EMBL/GenBank/DDBJ whole genome shotgun (WGS) entry which is preliminary data.</text>
</comment>
<feature type="signal peptide" evidence="1">
    <location>
        <begin position="1"/>
        <end position="20"/>
    </location>
</feature>
<protein>
    <submittedName>
        <fullName evidence="2">Uncharacterized protein</fullName>
    </submittedName>
</protein>
<evidence type="ECO:0000313" key="2">
    <source>
        <dbReference type="EMBL" id="RZB42528.1"/>
    </source>
</evidence>
<feature type="chain" id="PRO_5019426919" evidence="1">
    <location>
        <begin position="21"/>
        <end position="70"/>
    </location>
</feature>
<dbReference type="AlphaFoldDB" id="A0A445F115"/>
<name>A0A445F115_GLYSO</name>
<keyword evidence="1" id="KW-0732">Signal</keyword>
<organism evidence="2 3">
    <name type="scientific">Glycine soja</name>
    <name type="common">Wild soybean</name>
    <dbReference type="NCBI Taxonomy" id="3848"/>
    <lineage>
        <taxon>Eukaryota</taxon>
        <taxon>Viridiplantae</taxon>
        <taxon>Streptophyta</taxon>
        <taxon>Embryophyta</taxon>
        <taxon>Tracheophyta</taxon>
        <taxon>Spermatophyta</taxon>
        <taxon>Magnoliopsida</taxon>
        <taxon>eudicotyledons</taxon>
        <taxon>Gunneridae</taxon>
        <taxon>Pentapetalae</taxon>
        <taxon>rosids</taxon>
        <taxon>fabids</taxon>
        <taxon>Fabales</taxon>
        <taxon>Fabaceae</taxon>
        <taxon>Papilionoideae</taxon>
        <taxon>50 kb inversion clade</taxon>
        <taxon>NPAAA clade</taxon>
        <taxon>indigoferoid/millettioid clade</taxon>
        <taxon>Phaseoleae</taxon>
        <taxon>Glycine</taxon>
        <taxon>Glycine subgen. Soja</taxon>
    </lineage>
</organism>
<reference evidence="2 3" key="1">
    <citation type="submission" date="2018-09" db="EMBL/GenBank/DDBJ databases">
        <title>A high-quality reference genome of wild soybean provides a powerful tool to mine soybean genomes.</title>
        <authorList>
            <person name="Xie M."/>
            <person name="Chung C.Y.L."/>
            <person name="Li M.-W."/>
            <person name="Wong F.-L."/>
            <person name="Chan T.-F."/>
            <person name="Lam H.-M."/>
        </authorList>
    </citation>
    <scope>NUCLEOTIDE SEQUENCE [LARGE SCALE GENOMIC DNA]</scope>
    <source>
        <strain evidence="3">cv. W05</strain>
        <tissue evidence="2">Hypocotyl of etiolated seedlings</tissue>
    </source>
</reference>
<sequence length="70" mass="7976">MAKACFIFSSSLVLSFLVSAFNLVKPISLAWNFFYDVCPFEKIELNASKVYLSFSSIYHLHICLIPHISL</sequence>
<dbReference type="Proteomes" id="UP000289340">
    <property type="component" value="Chromosome 20"/>
</dbReference>
<evidence type="ECO:0000256" key="1">
    <source>
        <dbReference type="SAM" id="SignalP"/>
    </source>
</evidence>
<gene>
    <name evidence="2" type="ORF">D0Y65_053199</name>
</gene>
<keyword evidence="3" id="KW-1185">Reference proteome</keyword>